<keyword evidence="3" id="KW-1185">Reference proteome</keyword>
<feature type="transmembrane region" description="Helical" evidence="1">
    <location>
        <begin position="97"/>
        <end position="119"/>
    </location>
</feature>
<evidence type="ECO:0000313" key="2">
    <source>
        <dbReference type="EMBL" id="KAF7340768.1"/>
    </source>
</evidence>
<feature type="transmembrane region" description="Helical" evidence="1">
    <location>
        <begin position="242"/>
        <end position="260"/>
    </location>
</feature>
<feature type="transmembrane region" description="Helical" evidence="1">
    <location>
        <begin position="17"/>
        <end position="42"/>
    </location>
</feature>
<evidence type="ECO:0000313" key="3">
    <source>
        <dbReference type="Proteomes" id="UP000623467"/>
    </source>
</evidence>
<protein>
    <submittedName>
        <fullName evidence="2">Uncharacterized protein</fullName>
    </submittedName>
</protein>
<gene>
    <name evidence="2" type="ORF">MSAN_02105400</name>
</gene>
<keyword evidence="1" id="KW-0472">Membrane</keyword>
<feature type="transmembrane region" description="Helical" evidence="1">
    <location>
        <begin position="206"/>
        <end position="230"/>
    </location>
</feature>
<feature type="transmembrane region" description="Helical" evidence="1">
    <location>
        <begin position="54"/>
        <end position="77"/>
    </location>
</feature>
<feature type="transmembrane region" description="Helical" evidence="1">
    <location>
        <begin position="163"/>
        <end position="185"/>
    </location>
</feature>
<dbReference type="Proteomes" id="UP000623467">
    <property type="component" value="Unassembled WGS sequence"/>
</dbReference>
<keyword evidence="1" id="KW-0812">Transmembrane</keyword>
<reference evidence="2" key="1">
    <citation type="submission" date="2020-05" db="EMBL/GenBank/DDBJ databases">
        <title>Mycena genomes resolve the evolution of fungal bioluminescence.</title>
        <authorList>
            <person name="Tsai I.J."/>
        </authorList>
    </citation>
    <scope>NUCLEOTIDE SEQUENCE</scope>
    <source>
        <strain evidence="2">160909Yilan</strain>
    </source>
</reference>
<comment type="caution">
    <text evidence="2">The sequence shown here is derived from an EMBL/GenBank/DDBJ whole genome shotgun (WGS) entry which is preliminary data.</text>
</comment>
<keyword evidence="1" id="KW-1133">Transmembrane helix</keyword>
<accession>A0A8H7CMI8</accession>
<evidence type="ECO:0000256" key="1">
    <source>
        <dbReference type="SAM" id="Phobius"/>
    </source>
</evidence>
<dbReference type="OrthoDB" id="3019750at2759"/>
<dbReference type="EMBL" id="JACAZH010000029">
    <property type="protein sequence ID" value="KAF7340768.1"/>
    <property type="molecule type" value="Genomic_DNA"/>
</dbReference>
<organism evidence="2 3">
    <name type="scientific">Mycena sanguinolenta</name>
    <dbReference type="NCBI Taxonomy" id="230812"/>
    <lineage>
        <taxon>Eukaryota</taxon>
        <taxon>Fungi</taxon>
        <taxon>Dikarya</taxon>
        <taxon>Basidiomycota</taxon>
        <taxon>Agaricomycotina</taxon>
        <taxon>Agaricomycetes</taxon>
        <taxon>Agaricomycetidae</taxon>
        <taxon>Agaricales</taxon>
        <taxon>Marasmiineae</taxon>
        <taxon>Mycenaceae</taxon>
        <taxon>Mycena</taxon>
    </lineage>
</organism>
<dbReference type="AlphaFoldDB" id="A0A8H7CMI8"/>
<name>A0A8H7CMI8_9AGAR</name>
<feature type="transmembrane region" description="Helical" evidence="1">
    <location>
        <begin position="131"/>
        <end position="151"/>
    </location>
</feature>
<sequence>MESSRVESLLWSSLMDVFFKTGVSLALYGIYICLFILSIYILARRRETRGTKLLMTWSCVIAVMATIRIAVTISEAVKTARIVEGVLSTQILKPLKLTVWPEFVLITVNNFVADFLYLYRCYVIWDCRWRIIILPGLFVISSFAVGIGGQHVAKAQIITKTQLAYSLAVAANLVITSFTAGRLLWIRRTASCVDAKNSFRARCNRAIGLVLQSGAMYCAAVISLLIAASLKASEAYVIEQGFGSQLVNIIPTFTLVYVGLDDTVDKSHLEDNPDAPRSRRTASRLVAVQRSQFTGVLDIKYGGLENKGGEHV</sequence>
<proteinExistence type="predicted"/>